<dbReference type="Proteomes" id="UP000886860">
    <property type="component" value="Unassembled WGS sequence"/>
</dbReference>
<reference evidence="1" key="2">
    <citation type="journal article" date="2021" name="PeerJ">
        <title>Extensive microbial diversity within the chicken gut microbiome revealed by metagenomics and culture.</title>
        <authorList>
            <person name="Gilroy R."/>
            <person name="Ravi A."/>
            <person name="Getino M."/>
            <person name="Pursley I."/>
            <person name="Horton D.L."/>
            <person name="Alikhan N.F."/>
            <person name="Baker D."/>
            <person name="Gharbi K."/>
            <person name="Hall N."/>
            <person name="Watson M."/>
            <person name="Adriaenssens E.M."/>
            <person name="Foster-Nyarko E."/>
            <person name="Jarju S."/>
            <person name="Secka A."/>
            <person name="Antonio M."/>
            <person name="Oren A."/>
            <person name="Chaudhuri R.R."/>
            <person name="La Ragione R."/>
            <person name="Hildebrand F."/>
            <person name="Pallen M.J."/>
        </authorList>
    </citation>
    <scope>NUCLEOTIDE SEQUENCE</scope>
    <source>
        <strain evidence="1">CHK123-3438</strain>
    </source>
</reference>
<evidence type="ECO:0000313" key="2">
    <source>
        <dbReference type="Proteomes" id="UP000886860"/>
    </source>
</evidence>
<name>A0A9D1KF98_9FIRM</name>
<gene>
    <name evidence="1" type="ORF">IAB60_05085</name>
</gene>
<dbReference type="InterPro" id="IPR043721">
    <property type="entry name" value="DUF5662"/>
</dbReference>
<reference evidence="1" key="1">
    <citation type="submission" date="2020-10" db="EMBL/GenBank/DDBJ databases">
        <authorList>
            <person name="Gilroy R."/>
        </authorList>
    </citation>
    <scope>NUCLEOTIDE SEQUENCE</scope>
    <source>
        <strain evidence="1">CHK123-3438</strain>
    </source>
</reference>
<dbReference type="Pfam" id="PF18907">
    <property type="entry name" value="DUF5662"/>
    <property type="match status" value="1"/>
</dbReference>
<evidence type="ECO:0000313" key="1">
    <source>
        <dbReference type="EMBL" id="HIT41470.1"/>
    </source>
</evidence>
<protein>
    <submittedName>
        <fullName evidence="1">Catalase</fullName>
    </submittedName>
</protein>
<comment type="caution">
    <text evidence="1">The sequence shown here is derived from an EMBL/GenBank/DDBJ whole genome shotgun (WGS) entry which is preliminary data.</text>
</comment>
<dbReference type="EMBL" id="DVKS01000083">
    <property type="protein sequence ID" value="HIT41470.1"/>
    <property type="molecule type" value="Genomic_DNA"/>
</dbReference>
<accession>A0A9D1KF98</accession>
<organism evidence="1 2">
    <name type="scientific">Candidatus Caccovicinus merdipullorum</name>
    <dbReference type="NCBI Taxonomy" id="2840724"/>
    <lineage>
        <taxon>Bacteria</taxon>
        <taxon>Bacillati</taxon>
        <taxon>Bacillota</taxon>
        <taxon>Clostridia</taxon>
        <taxon>Eubacteriales</taxon>
        <taxon>Candidatus Caccovicinus</taxon>
    </lineage>
</organism>
<dbReference type="AlphaFoldDB" id="A0A9D1KF98"/>
<proteinExistence type="predicted"/>
<sequence length="183" mass="21554">MKIKNIGKHFCTITRHKILVMRECFKVGLYRQGLLHDLSKYSPSEFWTGVRYYQGNRSPNAAERELKGYSAAWLHHKGRNKHHFEYWIDFSNDRTKGLVGNKMPLNYVIEMVCDRIAACKVYRGKNYTSGAAWEYYSFTRPYITPLMHPETQALLEKLLIMLRDKGEEATFAYIRKLLKKGSY</sequence>